<name>A0A8I1MF76_9BACI</name>
<dbReference type="AlphaFoldDB" id="A0A8I1MF76"/>
<evidence type="ECO:0000313" key="2">
    <source>
        <dbReference type="Proteomes" id="UP000664578"/>
    </source>
</evidence>
<comment type="caution">
    <text evidence="1">The sequence shown here is derived from an EMBL/GenBank/DDBJ whole genome shotgun (WGS) entry which is preliminary data.</text>
</comment>
<reference evidence="1" key="1">
    <citation type="submission" date="2020-12" db="EMBL/GenBank/DDBJ databases">
        <title>PHA producing bacteria isolated from mangrove.</title>
        <authorList>
            <person name="Zheng W."/>
            <person name="Yu S."/>
            <person name="Huang Y."/>
        </authorList>
    </citation>
    <scope>NUCLEOTIDE SEQUENCE</scope>
    <source>
        <strain evidence="1">GN22-4</strain>
    </source>
</reference>
<dbReference type="RefSeq" id="WP_119543126.1">
    <property type="nucleotide sequence ID" value="NZ_CM125968.1"/>
</dbReference>
<organism evidence="1 2">
    <name type="scientific">Priestia flexa</name>
    <dbReference type="NCBI Taxonomy" id="86664"/>
    <lineage>
        <taxon>Bacteria</taxon>
        <taxon>Bacillati</taxon>
        <taxon>Bacillota</taxon>
        <taxon>Bacilli</taxon>
        <taxon>Bacillales</taxon>
        <taxon>Bacillaceae</taxon>
        <taxon>Priestia</taxon>
    </lineage>
</organism>
<proteinExistence type="predicted"/>
<dbReference type="Proteomes" id="UP000664578">
    <property type="component" value="Unassembled WGS sequence"/>
</dbReference>
<gene>
    <name evidence="1" type="ORF">JF537_11775</name>
</gene>
<sequence length="99" mass="11630">MNRHEFSSQNLHILITLAVNQELSHKTLVDWCSLYIHETDEGDNQNLLLNDKAIDVILDIDAQWELFLSNTFTLSELQTLNLDLIKIPVQWLKDWLEKL</sequence>
<evidence type="ECO:0000313" key="1">
    <source>
        <dbReference type="EMBL" id="MBN8252248.1"/>
    </source>
</evidence>
<accession>A0A8I1MF76</accession>
<dbReference type="EMBL" id="JAEMWV010000005">
    <property type="protein sequence ID" value="MBN8252248.1"/>
    <property type="molecule type" value="Genomic_DNA"/>
</dbReference>
<protein>
    <submittedName>
        <fullName evidence="1">Uncharacterized protein</fullName>
    </submittedName>
</protein>